<evidence type="ECO:0000259" key="9">
    <source>
        <dbReference type="Pfam" id="PF13231"/>
    </source>
</evidence>
<dbReference type="EMBL" id="BMHP01000007">
    <property type="protein sequence ID" value="GGD94463.1"/>
    <property type="molecule type" value="Genomic_DNA"/>
</dbReference>
<evidence type="ECO:0000256" key="1">
    <source>
        <dbReference type="ARBA" id="ARBA00004651"/>
    </source>
</evidence>
<dbReference type="GO" id="GO:0009103">
    <property type="term" value="P:lipopolysaccharide biosynthetic process"/>
    <property type="evidence" value="ECO:0007669"/>
    <property type="project" value="UniProtKB-ARBA"/>
</dbReference>
<dbReference type="Proteomes" id="UP000612456">
    <property type="component" value="Unassembled WGS sequence"/>
</dbReference>
<feature type="transmembrane region" description="Helical" evidence="8">
    <location>
        <begin position="317"/>
        <end position="335"/>
    </location>
</feature>
<evidence type="ECO:0000313" key="10">
    <source>
        <dbReference type="EMBL" id="GGD94463.1"/>
    </source>
</evidence>
<evidence type="ECO:0000256" key="8">
    <source>
        <dbReference type="SAM" id="Phobius"/>
    </source>
</evidence>
<keyword evidence="11" id="KW-1185">Reference proteome</keyword>
<keyword evidence="5 8" id="KW-0812">Transmembrane</keyword>
<sequence>MIRSKRVLPLLLFILICGAEFAVGYYITAVLGYMHSDAISRVANAFYVLYSRDPHLGAIGFVWNPLPSLLEVGLLIFYPLFPALATIGVAAVIQSSVFAGLTAMLLYNAGRRFGLSAVTSTIFALLYSLNPFIFLFGANGLSDAPYVYFLMLTVIQFSLWLKNRQTSALIVAGFALAMAFWTRYEAVPFGVSLALGVMIAILWMRISAVEKNGPLKEKLYKVEATWILLLLPALFSGLLWIFFNYIIMGNPLYFLNSEYSNVAQSGALQNDAAFQEIFHSPLLALWFVLKKTLWYAIPLLTILLLRLVSGRLLRWDVLILLLLFAAVPALQYLLLLRESSFGWFRYFMYVFPVTVAWIPYELQQFRKGWPERAAFTVIAAAMLGTAGLLSYAMTDPAIAPDENNFLHIKTDNEHYVAQTFERKIASYMDEHYRDTTILVDSYSAYNIIVSSKYPRKYLITSDYLFNQAVKDPPGNDIDYILVPLPKENIPTSAVNAEFPTLYDGGIDWATLVHDFEGKWRLFKVKKWMGPRAVTEE</sequence>
<keyword evidence="3" id="KW-0328">Glycosyltransferase</keyword>
<feature type="domain" description="Glycosyltransferase RgtA/B/C/D-like" evidence="9">
    <location>
        <begin position="89"/>
        <end position="201"/>
    </location>
</feature>
<proteinExistence type="predicted"/>
<feature type="transmembrane region" description="Helical" evidence="8">
    <location>
        <begin position="283"/>
        <end position="305"/>
    </location>
</feature>
<accession>A0A916ZGM0</accession>
<evidence type="ECO:0000256" key="3">
    <source>
        <dbReference type="ARBA" id="ARBA00022676"/>
    </source>
</evidence>
<keyword evidence="6 8" id="KW-1133">Transmembrane helix</keyword>
<keyword evidence="7 8" id="KW-0472">Membrane</keyword>
<feature type="transmembrane region" description="Helical" evidence="8">
    <location>
        <begin position="226"/>
        <end position="247"/>
    </location>
</feature>
<feature type="transmembrane region" description="Helical" evidence="8">
    <location>
        <begin position="341"/>
        <end position="360"/>
    </location>
</feature>
<evidence type="ECO:0000313" key="11">
    <source>
        <dbReference type="Proteomes" id="UP000612456"/>
    </source>
</evidence>
<dbReference type="AlphaFoldDB" id="A0A916ZGM0"/>
<feature type="transmembrane region" description="Helical" evidence="8">
    <location>
        <begin position="144"/>
        <end position="161"/>
    </location>
</feature>
<dbReference type="GO" id="GO:0016763">
    <property type="term" value="F:pentosyltransferase activity"/>
    <property type="evidence" value="ECO:0007669"/>
    <property type="project" value="TreeGrafter"/>
</dbReference>
<dbReference type="PANTHER" id="PTHR33908:SF11">
    <property type="entry name" value="MEMBRANE PROTEIN"/>
    <property type="match status" value="1"/>
</dbReference>
<evidence type="ECO:0000256" key="7">
    <source>
        <dbReference type="ARBA" id="ARBA00023136"/>
    </source>
</evidence>
<protein>
    <recommendedName>
        <fullName evidence="9">Glycosyltransferase RgtA/B/C/D-like domain-containing protein</fullName>
    </recommendedName>
</protein>
<dbReference type="InterPro" id="IPR038731">
    <property type="entry name" value="RgtA/B/C-like"/>
</dbReference>
<dbReference type="GO" id="GO:0005886">
    <property type="term" value="C:plasma membrane"/>
    <property type="evidence" value="ECO:0007669"/>
    <property type="project" value="UniProtKB-SubCell"/>
</dbReference>
<dbReference type="InterPro" id="IPR050297">
    <property type="entry name" value="LipidA_mod_glycosyltrf_83"/>
</dbReference>
<comment type="subcellular location">
    <subcellularLocation>
        <location evidence="1">Cell membrane</location>
        <topology evidence="1">Multi-pass membrane protein</topology>
    </subcellularLocation>
</comment>
<organism evidence="10 11">
    <name type="scientific">Paenibacillus nasutitermitis</name>
    <dbReference type="NCBI Taxonomy" id="1652958"/>
    <lineage>
        <taxon>Bacteria</taxon>
        <taxon>Bacillati</taxon>
        <taxon>Bacillota</taxon>
        <taxon>Bacilli</taxon>
        <taxon>Bacillales</taxon>
        <taxon>Paenibacillaceae</taxon>
        <taxon>Paenibacillus</taxon>
    </lineage>
</organism>
<dbReference type="Pfam" id="PF13231">
    <property type="entry name" value="PMT_2"/>
    <property type="match status" value="1"/>
</dbReference>
<reference evidence="10" key="2">
    <citation type="submission" date="2020-09" db="EMBL/GenBank/DDBJ databases">
        <authorList>
            <person name="Sun Q."/>
            <person name="Zhou Y."/>
        </authorList>
    </citation>
    <scope>NUCLEOTIDE SEQUENCE</scope>
    <source>
        <strain evidence="10">CGMCC 1.15178</strain>
    </source>
</reference>
<gene>
    <name evidence="10" type="ORF">GCM10010911_61420</name>
</gene>
<feature type="transmembrane region" description="Helical" evidence="8">
    <location>
        <begin position="76"/>
        <end position="101"/>
    </location>
</feature>
<dbReference type="RefSeq" id="WP_373288929.1">
    <property type="nucleotide sequence ID" value="NZ_BMHP01000007.1"/>
</dbReference>
<keyword evidence="2" id="KW-1003">Cell membrane</keyword>
<evidence type="ECO:0000256" key="5">
    <source>
        <dbReference type="ARBA" id="ARBA00022692"/>
    </source>
</evidence>
<feature type="transmembrane region" description="Helical" evidence="8">
    <location>
        <begin position="168"/>
        <end position="184"/>
    </location>
</feature>
<feature type="transmembrane region" description="Helical" evidence="8">
    <location>
        <begin position="190"/>
        <end position="206"/>
    </location>
</feature>
<evidence type="ECO:0000256" key="6">
    <source>
        <dbReference type="ARBA" id="ARBA00022989"/>
    </source>
</evidence>
<evidence type="ECO:0000256" key="2">
    <source>
        <dbReference type="ARBA" id="ARBA00022475"/>
    </source>
</evidence>
<feature type="transmembrane region" description="Helical" evidence="8">
    <location>
        <begin position="113"/>
        <end position="138"/>
    </location>
</feature>
<dbReference type="PANTHER" id="PTHR33908">
    <property type="entry name" value="MANNOSYLTRANSFERASE YKCB-RELATED"/>
    <property type="match status" value="1"/>
</dbReference>
<evidence type="ECO:0000256" key="4">
    <source>
        <dbReference type="ARBA" id="ARBA00022679"/>
    </source>
</evidence>
<reference evidence="10" key="1">
    <citation type="journal article" date="2014" name="Int. J. Syst. Evol. Microbiol.">
        <title>Complete genome sequence of Corynebacterium casei LMG S-19264T (=DSM 44701T), isolated from a smear-ripened cheese.</title>
        <authorList>
            <consortium name="US DOE Joint Genome Institute (JGI-PGF)"/>
            <person name="Walter F."/>
            <person name="Albersmeier A."/>
            <person name="Kalinowski J."/>
            <person name="Ruckert C."/>
        </authorList>
    </citation>
    <scope>NUCLEOTIDE SEQUENCE</scope>
    <source>
        <strain evidence="10">CGMCC 1.15178</strain>
    </source>
</reference>
<comment type="caution">
    <text evidence="10">The sequence shown here is derived from an EMBL/GenBank/DDBJ whole genome shotgun (WGS) entry which is preliminary data.</text>
</comment>
<keyword evidence="4" id="KW-0808">Transferase</keyword>
<feature type="transmembrane region" description="Helical" evidence="8">
    <location>
        <begin position="372"/>
        <end position="393"/>
    </location>
</feature>
<name>A0A916ZGM0_9BACL</name>